<organism evidence="2 3">
    <name type="scientific">Zopfia rhizophila CBS 207.26</name>
    <dbReference type="NCBI Taxonomy" id="1314779"/>
    <lineage>
        <taxon>Eukaryota</taxon>
        <taxon>Fungi</taxon>
        <taxon>Dikarya</taxon>
        <taxon>Ascomycota</taxon>
        <taxon>Pezizomycotina</taxon>
        <taxon>Dothideomycetes</taxon>
        <taxon>Dothideomycetes incertae sedis</taxon>
        <taxon>Zopfiaceae</taxon>
        <taxon>Zopfia</taxon>
    </lineage>
</organism>
<evidence type="ECO:0000313" key="3">
    <source>
        <dbReference type="Proteomes" id="UP000800200"/>
    </source>
</evidence>
<protein>
    <submittedName>
        <fullName evidence="2">Uncharacterized protein</fullName>
    </submittedName>
</protein>
<proteinExistence type="predicted"/>
<dbReference type="AlphaFoldDB" id="A0A6A6EWC3"/>
<keyword evidence="3" id="KW-1185">Reference proteome</keyword>
<dbReference type="PANTHER" id="PTHR39290:SF6">
    <property type="entry name" value="S-ADENOSYL-L-METHIONINE-DEPENDENT METHYLTRANSFERASES SUPERFAMILY PROTEIN"/>
    <property type="match status" value="1"/>
</dbReference>
<feature type="region of interest" description="Disordered" evidence="1">
    <location>
        <begin position="1"/>
        <end position="20"/>
    </location>
</feature>
<dbReference type="SUPFAM" id="SSF53335">
    <property type="entry name" value="S-adenosyl-L-methionine-dependent methyltransferases"/>
    <property type="match status" value="1"/>
</dbReference>
<dbReference type="InterPro" id="IPR029063">
    <property type="entry name" value="SAM-dependent_MTases_sf"/>
</dbReference>
<dbReference type="Proteomes" id="UP000800200">
    <property type="component" value="Unassembled WGS sequence"/>
</dbReference>
<evidence type="ECO:0000313" key="2">
    <source>
        <dbReference type="EMBL" id="KAF2194196.1"/>
    </source>
</evidence>
<dbReference type="PANTHER" id="PTHR39290">
    <property type="entry name" value="C3H1-TYPE DOMAIN-CONTAINING PROTEIN-RELATED"/>
    <property type="match status" value="1"/>
</dbReference>
<feature type="compositionally biased region" description="Basic and acidic residues" evidence="1">
    <location>
        <begin position="1"/>
        <end position="15"/>
    </location>
</feature>
<sequence length="411" mass="46975">MHAKSNHEHSEDCKHFNKQPLPKLKLDPPYCEDARTPFDPDRFFDNWSDDQYIPSGEKTFKKCICAAFDLDEADTYMYKAFGATHIGTVQAAINAKRKNDLHLWYHNPQATVDEGAPSLAEIDAYISIFSPSVNLHSALKRLGDNAKPASIRSRVAANLLFKFFNSTNLLPSNSKKTSKRSKKKRSHVHVNPYFSFWAWSCRELEWAGPVPNTQYTIASHHLLPLFYHHFGCVVPSYHALMVIARLAQTPDGKSVFPILDIGSGNGYWTYMLRRFPLEPGMNKLDVRAVDNQTSEYRVMWIRDTINASGADWITNEYYRKDITNNEGKDAVLLLVYPQAKGNFTGPVLNAFKGDKIVLAGTQNDNRFTAFDKETVEAWMEKEKPDFELKLRIPLPSFAGKDDALFVWERRK</sequence>
<accession>A0A6A6EWC3</accession>
<dbReference type="EMBL" id="ML994612">
    <property type="protein sequence ID" value="KAF2194196.1"/>
    <property type="molecule type" value="Genomic_DNA"/>
</dbReference>
<dbReference type="OrthoDB" id="5411518at2759"/>
<evidence type="ECO:0000256" key="1">
    <source>
        <dbReference type="SAM" id="MobiDB-lite"/>
    </source>
</evidence>
<gene>
    <name evidence="2" type="ORF">K469DRAFT_548427</name>
</gene>
<reference evidence="2" key="1">
    <citation type="journal article" date="2020" name="Stud. Mycol.">
        <title>101 Dothideomycetes genomes: a test case for predicting lifestyles and emergence of pathogens.</title>
        <authorList>
            <person name="Haridas S."/>
            <person name="Albert R."/>
            <person name="Binder M."/>
            <person name="Bloem J."/>
            <person name="Labutti K."/>
            <person name="Salamov A."/>
            <person name="Andreopoulos B."/>
            <person name="Baker S."/>
            <person name="Barry K."/>
            <person name="Bills G."/>
            <person name="Bluhm B."/>
            <person name="Cannon C."/>
            <person name="Castanera R."/>
            <person name="Culley D."/>
            <person name="Daum C."/>
            <person name="Ezra D."/>
            <person name="Gonzalez J."/>
            <person name="Henrissat B."/>
            <person name="Kuo A."/>
            <person name="Liang C."/>
            <person name="Lipzen A."/>
            <person name="Lutzoni F."/>
            <person name="Magnuson J."/>
            <person name="Mondo S."/>
            <person name="Nolan M."/>
            <person name="Ohm R."/>
            <person name="Pangilinan J."/>
            <person name="Park H.-J."/>
            <person name="Ramirez L."/>
            <person name="Alfaro M."/>
            <person name="Sun H."/>
            <person name="Tritt A."/>
            <person name="Yoshinaga Y."/>
            <person name="Zwiers L.-H."/>
            <person name="Turgeon B."/>
            <person name="Goodwin S."/>
            <person name="Spatafora J."/>
            <person name="Crous P."/>
            <person name="Grigoriev I."/>
        </authorList>
    </citation>
    <scope>NUCLEOTIDE SEQUENCE</scope>
    <source>
        <strain evidence="2">CBS 207.26</strain>
    </source>
</reference>
<name>A0A6A6EWC3_9PEZI</name>